<keyword evidence="3" id="KW-1185">Reference proteome</keyword>
<dbReference type="Proteomes" id="UP001595912">
    <property type="component" value="Unassembled WGS sequence"/>
</dbReference>
<dbReference type="Gene3D" id="3.40.50.1110">
    <property type="entry name" value="SGNH hydrolase"/>
    <property type="match status" value="1"/>
</dbReference>
<sequence length="219" mass="22582">MAYYALGDSISIDDYAGGPGLGAASLLADDLGIDLTMLARDGATSDDVVRYQLDKVEGRPALITLTMGGNDLLTTLFAPAKVGLPPDLDAAHRTVAQVATNYAIALPALTATGARVVLSTVYDPTDGTGDLSWVGLPAWEGGLEVLAALNAMIRDAAARHGAAVADLHAAFLGHGAEAGDVTGAEPRPDNRDLWLCGHIEPNAWGAGAVRDTWRAALRG</sequence>
<protein>
    <submittedName>
        <fullName evidence="2">GDSL-type esterase/lipase family protein</fullName>
    </submittedName>
</protein>
<dbReference type="Pfam" id="PF13472">
    <property type="entry name" value="Lipase_GDSL_2"/>
    <property type="match status" value="1"/>
</dbReference>
<gene>
    <name evidence="2" type="ORF">ACFPIJ_19580</name>
</gene>
<accession>A0ABV9VUC5</accession>
<evidence type="ECO:0000259" key="1">
    <source>
        <dbReference type="Pfam" id="PF13472"/>
    </source>
</evidence>
<dbReference type="RefSeq" id="WP_380116582.1">
    <property type="nucleotide sequence ID" value="NZ_JBHSIU010000019.1"/>
</dbReference>
<dbReference type="InterPro" id="IPR013830">
    <property type="entry name" value="SGNH_hydro"/>
</dbReference>
<comment type="caution">
    <text evidence="2">The sequence shown here is derived from an EMBL/GenBank/DDBJ whole genome shotgun (WGS) entry which is preliminary data.</text>
</comment>
<evidence type="ECO:0000313" key="3">
    <source>
        <dbReference type="Proteomes" id="UP001595912"/>
    </source>
</evidence>
<evidence type="ECO:0000313" key="2">
    <source>
        <dbReference type="EMBL" id="MFC5000026.1"/>
    </source>
</evidence>
<feature type="domain" description="SGNH hydrolase-type esterase" evidence="1">
    <location>
        <begin position="5"/>
        <end position="177"/>
    </location>
</feature>
<reference evidence="3" key="1">
    <citation type="journal article" date="2019" name="Int. J. Syst. Evol. Microbiol.">
        <title>The Global Catalogue of Microorganisms (GCM) 10K type strain sequencing project: providing services to taxonomists for standard genome sequencing and annotation.</title>
        <authorList>
            <consortium name="The Broad Institute Genomics Platform"/>
            <consortium name="The Broad Institute Genome Sequencing Center for Infectious Disease"/>
            <person name="Wu L."/>
            <person name="Ma J."/>
        </authorList>
    </citation>
    <scope>NUCLEOTIDE SEQUENCE [LARGE SCALE GENOMIC DNA]</scope>
    <source>
        <strain evidence="3">CGMCC 4.7152</strain>
    </source>
</reference>
<dbReference type="InterPro" id="IPR036514">
    <property type="entry name" value="SGNH_hydro_sf"/>
</dbReference>
<organism evidence="2 3">
    <name type="scientific">Dactylosporangium cerinum</name>
    <dbReference type="NCBI Taxonomy" id="1434730"/>
    <lineage>
        <taxon>Bacteria</taxon>
        <taxon>Bacillati</taxon>
        <taxon>Actinomycetota</taxon>
        <taxon>Actinomycetes</taxon>
        <taxon>Micromonosporales</taxon>
        <taxon>Micromonosporaceae</taxon>
        <taxon>Dactylosporangium</taxon>
    </lineage>
</organism>
<dbReference type="SUPFAM" id="SSF52266">
    <property type="entry name" value="SGNH hydrolase"/>
    <property type="match status" value="1"/>
</dbReference>
<proteinExistence type="predicted"/>
<name>A0ABV9VUC5_9ACTN</name>
<dbReference type="EMBL" id="JBHSIU010000019">
    <property type="protein sequence ID" value="MFC5000026.1"/>
    <property type="molecule type" value="Genomic_DNA"/>
</dbReference>